<comment type="caution">
    <text evidence="2">The sequence shown here is derived from an EMBL/GenBank/DDBJ whole genome shotgun (WGS) entry which is preliminary data.</text>
</comment>
<dbReference type="InterPro" id="IPR000600">
    <property type="entry name" value="ROK"/>
</dbReference>
<dbReference type="RefSeq" id="WP_165109127.1">
    <property type="nucleotide sequence ID" value="NZ_JAAKYA010000095.1"/>
</dbReference>
<evidence type="ECO:0000313" key="2">
    <source>
        <dbReference type="EMBL" id="NGO40489.1"/>
    </source>
</evidence>
<dbReference type="PANTHER" id="PTHR18964:SF149">
    <property type="entry name" value="BIFUNCTIONAL UDP-N-ACETYLGLUCOSAMINE 2-EPIMERASE_N-ACETYLMANNOSAMINE KINASE"/>
    <property type="match status" value="1"/>
</dbReference>
<dbReference type="PROSITE" id="PS01125">
    <property type="entry name" value="ROK"/>
    <property type="match status" value="1"/>
</dbReference>
<dbReference type="EMBL" id="JAAKYA010000095">
    <property type="protein sequence ID" value="NGO40489.1"/>
    <property type="molecule type" value="Genomic_DNA"/>
</dbReference>
<dbReference type="InterPro" id="IPR049874">
    <property type="entry name" value="ROK_cs"/>
</dbReference>
<gene>
    <name evidence="2" type="ORF">G4L39_13960</name>
</gene>
<sequence>MAFVGIEIGGTKLQILVAETPFHILDRSETRVDPVRGADGIREWIAAELPRLIRGREVQAVGVGFGGPVHWKTGTVARSHQIAGWADFPLRDWLHRMVHVPVVVDNDANAAALGEAWHGAGRAHDPVFYITLGSGVGGGLVVGGRIYHGQPPGETEVGHLRLDRQGTTVESRCSGWAMNERIRQAVTEVPGGPLARRVQQDPGHEARHLAPALAEGDPLAEQLLDSWAQDLAFGLSHVVHLLHPEVIVLGGGLAQVGEPLRAAVARHLPNHLMEAFQPGPKVVLSALGRDAVPIGAIELARWA</sequence>
<dbReference type="InterPro" id="IPR043129">
    <property type="entry name" value="ATPase_NBD"/>
</dbReference>
<keyword evidence="3" id="KW-1185">Reference proteome</keyword>
<evidence type="ECO:0000256" key="1">
    <source>
        <dbReference type="ARBA" id="ARBA00006479"/>
    </source>
</evidence>
<dbReference type="Gene3D" id="3.30.420.40">
    <property type="match status" value="2"/>
</dbReference>
<comment type="similarity">
    <text evidence="1">Belongs to the ROK (NagC/XylR) family.</text>
</comment>
<proteinExistence type="inferred from homology"/>
<dbReference type="AlphaFoldDB" id="A0A6M1RSK3"/>
<dbReference type="SUPFAM" id="SSF53067">
    <property type="entry name" value="Actin-like ATPase domain"/>
    <property type="match status" value="1"/>
</dbReference>
<dbReference type="Pfam" id="PF00480">
    <property type="entry name" value="ROK"/>
    <property type="match status" value="1"/>
</dbReference>
<evidence type="ECO:0000313" key="3">
    <source>
        <dbReference type="Proteomes" id="UP000477311"/>
    </source>
</evidence>
<name>A0A6M1RSK3_9BACT</name>
<reference evidence="2 3" key="1">
    <citation type="submission" date="2020-02" db="EMBL/GenBank/DDBJ databases">
        <title>Draft genome sequence of Limisphaera ngatamarikiensis NGM72.4T, a thermophilic Verrucomicrobia grouped in subdivision 3.</title>
        <authorList>
            <person name="Carere C.R."/>
            <person name="Steen J."/>
            <person name="Hugenholtz P."/>
            <person name="Stott M.B."/>
        </authorList>
    </citation>
    <scope>NUCLEOTIDE SEQUENCE [LARGE SCALE GENOMIC DNA]</scope>
    <source>
        <strain evidence="2 3">NGM72.4</strain>
    </source>
</reference>
<dbReference type="Proteomes" id="UP000477311">
    <property type="component" value="Unassembled WGS sequence"/>
</dbReference>
<dbReference type="PANTHER" id="PTHR18964">
    <property type="entry name" value="ROK (REPRESSOR, ORF, KINASE) FAMILY"/>
    <property type="match status" value="1"/>
</dbReference>
<organism evidence="2 3">
    <name type="scientific">Limisphaera ngatamarikiensis</name>
    <dbReference type="NCBI Taxonomy" id="1324935"/>
    <lineage>
        <taxon>Bacteria</taxon>
        <taxon>Pseudomonadati</taxon>
        <taxon>Verrucomicrobiota</taxon>
        <taxon>Verrucomicrobiia</taxon>
        <taxon>Limisphaerales</taxon>
        <taxon>Limisphaeraceae</taxon>
        <taxon>Limisphaera</taxon>
    </lineage>
</organism>
<accession>A0A6M1RSK3</accession>
<protein>
    <submittedName>
        <fullName evidence="2">ROK family protein</fullName>
    </submittedName>
</protein>